<evidence type="ECO:0000313" key="2">
    <source>
        <dbReference type="Proteomes" id="UP000066284"/>
    </source>
</evidence>
<name>A0A0S4KRN8_9BACT</name>
<accession>A0A0S4KRN8</accession>
<dbReference type="Proteomes" id="UP000066284">
    <property type="component" value="Chromosome 1"/>
</dbReference>
<dbReference type="STRING" id="1715989.NITINOP_0019"/>
<protein>
    <submittedName>
        <fullName evidence="1">Uncharacterized protein</fullName>
    </submittedName>
</protein>
<sequence length="48" mass="5654">MLSRKKYVLEIDDDVESGCARDARRNKNRLTLIPIFVRRAAPLVLQRR</sequence>
<gene>
    <name evidence="1" type="ORF">NITINOP_0019</name>
</gene>
<evidence type="ECO:0000313" key="1">
    <source>
        <dbReference type="EMBL" id="CUQ64996.1"/>
    </source>
</evidence>
<keyword evidence="2" id="KW-1185">Reference proteome</keyword>
<proteinExistence type="predicted"/>
<organism evidence="1 2">
    <name type="scientific">Candidatus Nitrospira inopinata</name>
    <dbReference type="NCBI Taxonomy" id="1715989"/>
    <lineage>
        <taxon>Bacteria</taxon>
        <taxon>Pseudomonadati</taxon>
        <taxon>Nitrospirota</taxon>
        <taxon>Nitrospiria</taxon>
        <taxon>Nitrospirales</taxon>
        <taxon>Nitrospiraceae</taxon>
        <taxon>Nitrospira</taxon>
    </lineage>
</organism>
<dbReference type="KEGG" id="nio:NITINOP_0019"/>
<reference evidence="2" key="1">
    <citation type="submission" date="2015-09" db="EMBL/GenBank/DDBJ databases">
        <authorList>
            <person name="Daims H."/>
        </authorList>
    </citation>
    <scope>NUCLEOTIDE SEQUENCE [LARGE SCALE GENOMIC DNA]</scope>
</reference>
<dbReference type="AlphaFoldDB" id="A0A0S4KRN8"/>
<dbReference type="EMBL" id="LN885086">
    <property type="protein sequence ID" value="CUQ64996.1"/>
    <property type="molecule type" value="Genomic_DNA"/>
</dbReference>